<evidence type="ECO:0000313" key="3">
    <source>
        <dbReference type="Proteomes" id="UP000701801"/>
    </source>
</evidence>
<dbReference type="EMBL" id="CAJVRM010000429">
    <property type="protein sequence ID" value="CAG8980960.1"/>
    <property type="molecule type" value="Genomic_DNA"/>
</dbReference>
<accession>A0A9N9LTH5</accession>
<sequence>MPTLPCPVIPRLPRPGAKKNRRRNRFSTSAGPVQEWTLGQKGQLLGFRLPWTMGNLVGVGLAVSPKGLVLLAWPSLKLSKGWAVAPDPDGSAPAGILGRHFHPNVRMANRVA</sequence>
<dbReference type="Proteomes" id="UP000701801">
    <property type="component" value="Unassembled WGS sequence"/>
</dbReference>
<proteinExistence type="predicted"/>
<reference evidence="2" key="1">
    <citation type="submission" date="2021-07" db="EMBL/GenBank/DDBJ databases">
        <authorList>
            <person name="Durling M."/>
        </authorList>
    </citation>
    <scope>NUCLEOTIDE SEQUENCE</scope>
</reference>
<evidence type="ECO:0000313" key="2">
    <source>
        <dbReference type="EMBL" id="CAG8980960.1"/>
    </source>
</evidence>
<evidence type="ECO:0000256" key="1">
    <source>
        <dbReference type="SAM" id="MobiDB-lite"/>
    </source>
</evidence>
<feature type="region of interest" description="Disordered" evidence="1">
    <location>
        <begin position="1"/>
        <end position="31"/>
    </location>
</feature>
<feature type="compositionally biased region" description="Basic residues" evidence="1">
    <location>
        <begin position="16"/>
        <end position="25"/>
    </location>
</feature>
<gene>
    <name evidence="2" type="ORF">HYALB_00003819</name>
</gene>
<feature type="compositionally biased region" description="Pro residues" evidence="1">
    <location>
        <begin position="1"/>
        <end position="13"/>
    </location>
</feature>
<keyword evidence="3" id="KW-1185">Reference proteome</keyword>
<dbReference type="AlphaFoldDB" id="A0A9N9LTH5"/>
<comment type="caution">
    <text evidence="2">The sequence shown here is derived from an EMBL/GenBank/DDBJ whole genome shotgun (WGS) entry which is preliminary data.</text>
</comment>
<dbReference type="OrthoDB" id="10338305at2759"/>
<protein>
    <submittedName>
        <fullName evidence="2">Uncharacterized protein</fullName>
    </submittedName>
</protein>
<name>A0A9N9LTH5_9HELO</name>
<organism evidence="2 3">
    <name type="scientific">Hymenoscyphus albidus</name>
    <dbReference type="NCBI Taxonomy" id="595503"/>
    <lineage>
        <taxon>Eukaryota</taxon>
        <taxon>Fungi</taxon>
        <taxon>Dikarya</taxon>
        <taxon>Ascomycota</taxon>
        <taxon>Pezizomycotina</taxon>
        <taxon>Leotiomycetes</taxon>
        <taxon>Helotiales</taxon>
        <taxon>Helotiaceae</taxon>
        <taxon>Hymenoscyphus</taxon>
    </lineage>
</organism>